<feature type="compositionally biased region" description="Polar residues" evidence="1">
    <location>
        <begin position="482"/>
        <end position="496"/>
    </location>
</feature>
<protein>
    <recommendedName>
        <fullName evidence="4">VWFA domain-containing protein</fullName>
    </recommendedName>
</protein>
<dbReference type="InterPro" id="IPR050525">
    <property type="entry name" value="ECM_Assembly_Org"/>
</dbReference>
<dbReference type="Pfam" id="PF00092">
    <property type="entry name" value="VWA"/>
    <property type="match status" value="1"/>
</dbReference>
<dbReference type="Gene3D" id="3.40.50.410">
    <property type="entry name" value="von Willebrand factor, type A domain"/>
    <property type="match status" value="1"/>
</dbReference>
<feature type="domain" description="VWFA" evidence="4">
    <location>
        <begin position="182"/>
        <end position="358"/>
    </location>
</feature>
<dbReference type="SMART" id="SM00327">
    <property type="entry name" value="VWA"/>
    <property type="match status" value="1"/>
</dbReference>
<dbReference type="SUPFAM" id="SSF53300">
    <property type="entry name" value="vWA-like"/>
    <property type="match status" value="1"/>
</dbReference>
<keyword evidence="2" id="KW-0472">Membrane</keyword>
<evidence type="ECO:0000256" key="3">
    <source>
        <dbReference type="SAM" id="SignalP"/>
    </source>
</evidence>
<feature type="region of interest" description="Disordered" evidence="1">
    <location>
        <begin position="477"/>
        <end position="496"/>
    </location>
</feature>
<evidence type="ECO:0000256" key="2">
    <source>
        <dbReference type="SAM" id="Phobius"/>
    </source>
</evidence>
<dbReference type="Proteomes" id="UP001642483">
    <property type="component" value="Unassembled WGS sequence"/>
</dbReference>
<dbReference type="InterPro" id="IPR002035">
    <property type="entry name" value="VWF_A"/>
</dbReference>
<gene>
    <name evidence="5" type="ORF">CVLEPA_LOCUS4013</name>
</gene>
<dbReference type="EMBL" id="CAWYQH010000013">
    <property type="protein sequence ID" value="CAK8674299.1"/>
    <property type="molecule type" value="Genomic_DNA"/>
</dbReference>
<sequence>MLTHALCVLVIICGLARPSQQQTDLALVSGSSGMGVTLRCVDLITSSEIFPDDSKLLRRIAYVETRDGRNITANGEGGIWKVSSNTLSNLMDGTYNASTYYPMILSQFNITWTSVAYNDLDIPLYSALAARLVLAHVELNSTAALPATLPEQWFNSSLPPSPTSYTRHTTFPATLCTSVYRDVMFLVDNSAPIASSDFEMIKSFLRVVVAQFDISSSKTRIGLVTFTNVQEVDLKLNNGTSLDDVTNSITAMTQSSNAGARSGFAITQGVALFGSAYGGRGVENGVAKVLVVLTSTESMDDVRPAVKQAIKNNVGIIAIGASRAVPQSELAKITTGSASSHVFNVSSATLLSQLMSDVQDAICDEPVSLDANSSVSFNLNPGESQTFAFKVDASGTNLSLSTTQGTASTYYSTAVKKPSSAIYDFQQVVSRLNTKNIYNFVPTSQQLSGNNEVAVFATVQSTSMAVSSLRFAIGNPVDENPVSENPRTDTPSSSAESLSEGEIAGLVFACLFIICGVTIGLTIYWKKRAAVRDGVEKVRLLAPVRWGCRLLAHNLDLNCLNLSFLRPQKEGQGSDVPLR</sequence>
<evidence type="ECO:0000259" key="4">
    <source>
        <dbReference type="PROSITE" id="PS50234"/>
    </source>
</evidence>
<accession>A0ABP0F787</accession>
<evidence type="ECO:0000313" key="6">
    <source>
        <dbReference type="Proteomes" id="UP001642483"/>
    </source>
</evidence>
<keyword evidence="3" id="KW-0732">Signal</keyword>
<dbReference type="PANTHER" id="PTHR24020">
    <property type="entry name" value="COLLAGEN ALPHA"/>
    <property type="match status" value="1"/>
</dbReference>
<dbReference type="PROSITE" id="PS50234">
    <property type="entry name" value="VWFA"/>
    <property type="match status" value="1"/>
</dbReference>
<keyword evidence="2" id="KW-0812">Transmembrane</keyword>
<reference evidence="5 6" key="1">
    <citation type="submission" date="2024-02" db="EMBL/GenBank/DDBJ databases">
        <authorList>
            <person name="Daric V."/>
            <person name="Darras S."/>
        </authorList>
    </citation>
    <scope>NUCLEOTIDE SEQUENCE [LARGE SCALE GENOMIC DNA]</scope>
</reference>
<keyword evidence="2" id="KW-1133">Transmembrane helix</keyword>
<feature type="chain" id="PRO_5046374230" description="VWFA domain-containing protein" evidence="3">
    <location>
        <begin position="22"/>
        <end position="579"/>
    </location>
</feature>
<evidence type="ECO:0000313" key="5">
    <source>
        <dbReference type="EMBL" id="CAK8674299.1"/>
    </source>
</evidence>
<proteinExistence type="predicted"/>
<evidence type="ECO:0000256" key="1">
    <source>
        <dbReference type="SAM" id="MobiDB-lite"/>
    </source>
</evidence>
<name>A0ABP0F787_CLALP</name>
<dbReference type="PANTHER" id="PTHR24020:SF20">
    <property type="entry name" value="PH DOMAIN-CONTAINING PROTEIN"/>
    <property type="match status" value="1"/>
</dbReference>
<feature type="signal peptide" evidence="3">
    <location>
        <begin position="1"/>
        <end position="21"/>
    </location>
</feature>
<comment type="caution">
    <text evidence="5">The sequence shown here is derived from an EMBL/GenBank/DDBJ whole genome shotgun (WGS) entry which is preliminary data.</text>
</comment>
<dbReference type="InterPro" id="IPR036465">
    <property type="entry name" value="vWFA_dom_sf"/>
</dbReference>
<feature type="transmembrane region" description="Helical" evidence="2">
    <location>
        <begin position="503"/>
        <end position="525"/>
    </location>
</feature>
<keyword evidence="6" id="KW-1185">Reference proteome</keyword>
<organism evidence="5 6">
    <name type="scientific">Clavelina lepadiformis</name>
    <name type="common">Light-bulb sea squirt</name>
    <name type="synonym">Ascidia lepadiformis</name>
    <dbReference type="NCBI Taxonomy" id="159417"/>
    <lineage>
        <taxon>Eukaryota</taxon>
        <taxon>Metazoa</taxon>
        <taxon>Chordata</taxon>
        <taxon>Tunicata</taxon>
        <taxon>Ascidiacea</taxon>
        <taxon>Aplousobranchia</taxon>
        <taxon>Clavelinidae</taxon>
        <taxon>Clavelina</taxon>
    </lineage>
</organism>